<reference evidence="1" key="5">
    <citation type="journal article" date="2021" name="G3 (Bethesda)">
        <title>Aegilops tauschii genome assembly Aet v5.0 features greater sequence contiguity and improved annotation.</title>
        <authorList>
            <person name="Wang L."/>
            <person name="Zhu T."/>
            <person name="Rodriguez J.C."/>
            <person name="Deal K.R."/>
            <person name="Dubcovsky J."/>
            <person name="McGuire P.E."/>
            <person name="Lux T."/>
            <person name="Spannagl M."/>
            <person name="Mayer K.F.X."/>
            <person name="Baldrich P."/>
            <person name="Meyers B.C."/>
            <person name="Huo N."/>
            <person name="Gu Y.Q."/>
            <person name="Zhou H."/>
            <person name="Devos K.M."/>
            <person name="Bennetzen J.L."/>
            <person name="Unver T."/>
            <person name="Budak H."/>
            <person name="Gulick P.J."/>
            <person name="Galiba G."/>
            <person name="Kalapos B."/>
            <person name="Nelson D.R."/>
            <person name="Li P."/>
            <person name="You F.M."/>
            <person name="Luo M.C."/>
            <person name="Dvorak J."/>
        </authorList>
    </citation>
    <scope>NUCLEOTIDE SEQUENCE [LARGE SCALE GENOMIC DNA]</scope>
    <source>
        <strain evidence="1">cv. AL8/78</strain>
    </source>
</reference>
<reference evidence="1" key="4">
    <citation type="submission" date="2019-03" db="UniProtKB">
        <authorList>
            <consortium name="EnsemblPlants"/>
        </authorList>
    </citation>
    <scope>IDENTIFICATION</scope>
</reference>
<evidence type="ECO:0000313" key="2">
    <source>
        <dbReference type="Proteomes" id="UP000015105"/>
    </source>
</evidence>
<proteinExistence type="predicted"/>
<protein>
    <submittedName>
        <fullName evidence="1">Uncharacterized protein</fullName>
    </submittedName>
</protein>
<dbReference type="Gramene" id="AET5Gv21178000.14">
    <property type="protein sequence ID" value="AET5Gv21178000.14"/>
    <property type="gene ID" value="AET5Gv21178000"/>
</dbReference>
<reference evidence="1" key="3">
    <citation type="journal article" date="2017" name="Nature">
        <title>Genome sequence of the progenitor of the wheat D genome Aegilops tauschii.</title>
        <authorList>
            <person name="Luo M.C."/>
            <person name="Gu Y.Q."/>
            <person name="Puiu D."/>
            <person name="Wang H."/>
            <person name="Twardziok S.O."/>
            <person name="Deal K.R."/>
            <person name="Huo N."/>
            <person name="Zhu T."/>
            <person name="Wang L."/>
            <person name="Wang Y."/>
            <person name="McGuire P.E."/>
            <person name="Liu S."/>
            <person name="Long H."/>
            <person name="Ramasamy R.K."/>
            <person name="Rodriguez J.C."/>
            <person name="Van S.L."/>
            <person name="Yuan L."/>
            <person name="Wang Z."/>
            <person name="Xia Z."/>
            <person name="Xiao L."/>
            <person name="Anderson O.D."/>
            <person name="Ouyang S."/>
            <person name="Liang Y."/>
            <person name="Zimin A.V."/>
            <person name="Pertea G."/>
            <person name="Qi P."/>
            <person name="Bennetzen J.L."/>
            <person name="Dai X."/>
            <person name="Dawson M.W."/>
            <person name="Muller H.G."/>
            <person name="Kugler K."/>
            <person name="Rivarola-Duarte L."/>
            <person name="Spannagl M."/>
            <person name="Mayer K.F.X."/>
            <person name="Lu F.H."/>
            <person name="Bevan M.W."/>
            <person name="Leroy P."/>
            <person name="Li P."/>
            <person name="You F.M."/>
            <person name="Sun Q."/>
            <person name="Liu Z."/>
            <person name="Lyons E."/>
            <person name="Wicker T."/>
            <person name="Salzberg S.L."/>
            <person name="Devos K.M."/>
            <person name="Dvorak J."/>
        </authorList>
    </citation>
    <scope>NUCLEOTIDE SEQUENCE [LARGE SCALE GENOMIC DNA]</scope>
    <source>
        <strain evidence="1">cv. AL8/78</strain>
    </source>
</reference>
<sequence length="48" mass="5531">TALASILQPLTLYHCLQLSRIQTSRYDGHDTLHIHYLGKICYVQLSDM</sequence>
<reference evidence="2" key="2">
    <citation type="journal article" date="2017" name="Nat. Plants">
        <title>The Aegilops tauschii genome reveals multiple impacts of transposons.</title>
        <authorList>
            <person name="Zhao G."/>
            <person name="Zou C."/>
            <person name="Li K."/>
            <person name="Wang K."/>
            <person name="Li T."/>
            <person name="Gao L."/>
            <person name="Zhang X."/>
            <person name="Wang H."/>
            <person name="Yang Z."/>
            <person name="Liu X."/>
            <person name="Jiang W."/>
            <person name="Mao L."/>
            <person name="Kong X."/>
            <person name="Jiao Y."/>
            <person name="Jia J."/>
        </authorList>
    </citation>
    <scope>NUCLEOTIDE SEQUENCE [LARGE SCALE GENOMIC DNA]</scope>
    <source>
        <strain evidence="2">cv. AL8/78</strain>
    </source>
</reference>
<organism evidence="1 2">
    <name type="scientific">Aegilops tauschii subsp. strangulata</name>
    <name type="common">Goatgrass</name>
    <dbReference type="NCBI Taxonomy" id="200361"/>
    <lineage>
        <taxon>Eukaryota</taxon>
        <taxon>Viridiplantae</taxon>
        <taxon>Streptophyta</taxon>
        <taxon>Embryophyta</taxon>
        <taxon>Tracheophyta</taxon>
        <taxon>Spermatophyta</taxon>
        <taxon>Magnoliopsida</taxon>
        <taxon>Liliopsida</taxon>
        <taxon>Poales</taxon>
        <taxon>Poaceae</taxon>
        <taxon>BOP clade</taxon>
        <taxon>Pooideae</taxon>
        <taxon>Triticodae</taxon>
        <taxon>Triticeae</taxon>
        <taxon>Triticinae</taxon>
        <taxon>Aegilops</taxon>
    </lineage>
</organism>
<dbReference type="Proteomes" id="UP000015105">
    <property type="component" value="Chromosome 5D"/>
</dbReference>
<evidence type="ECO:0000313" key="1">
    <source>
        <dbReference type="EnsemblPlants" id="AET5Gv21178000.14"/>
    </source>
</evidence>
<dbReference type="AlphaFoldDB" id="A0A453MGX7"/>
<reference evidence="2" key="1">
    <citation type="journal article" date="2014" name="Science">
        <title>Ancient hybridizations among the ancestral genomes of bread wheat.</title>
        <authorList>
            <consortium name="International Wheat Genome Sequencing Consortium,"/>
            <person name="Marcussen T."/>
            <person name="Sandve S.R."/>
            <person name="Heier L."/>
            <person name="Spannagl M."/>
            <person name="Pfeifer M."/>
            <person name="Jakobsen K.S."/>
            <person name="Wulff B.B."/>
            <person name="Steuernagel B."/>
            <person name="Mayer K.F."/>
            <person name="Olsen O.A."/>
        </authorList>
    </citation>
    <scope>NUCLEOTIDE SEQUENCE [LARGE SCALE GENOMIC DNA]</scope>
    <source>
        <strain evidence="2">cv. AL8/78</strain>
    </source>
</reference>
<name>A0A453MGX7_AEGTS</name>
<keyword evidence="2" id="KW-1185">Reference proteome</keyword>
<dbReference type="EnsemblPlants" id="AET5Gv21178000.14">
    <property type="protein sequence ID" value="AET5Gv21178000.14"/>
    <property type="gene ID" value="AET5Gv21178000"/>
</dbReference>
<accession>A0A453MGX7</accession>